<name>A0A7S2HM94_9DINO</name>
<reference evidence="1" key="1">
    <citation type="submission" date="2021-01" db="EMBL/GenBank/DDBJ databases">
        <authorList>
            <person name="Corre E."/>
            <person name="Pelletier E."/>
            <person name="Niang G."/>
            <person name="Scheremetjew M."/>
            <person name="Finn R."/>
            <person name="Kale V."/>
            <person name="Holt S."/>
            <person name="Cochrane G."/>
            <person name="Meng A."/>
            <person name="Brown T."/>
            <person name="Cohen L."/>
        </authorList>
    </citation>
    <scope>NUCLEOTIDE SEQUENCE</scope>
    <source>
        <strain evidence="1">RCC3387</strain>
    </source>
</reference>
<gene>
    <name evidence="1" type="ORF">BRAN1462_LOCUS3162</name>
</gene>
<accession>A0A7S2HM94</accession>
<organism evidence="1">
    <name type="scientific">Zooxanthella nutricula</name>
    <dbReference type="NCBI Taxonomy" id="1333877"/>
    <lineage>
        <taxon>Eukaryota</taxon>
        <taxon>Sar</taxon>
        <taxon>Alveolata</taxon>
        <taxon>Dinophyceae</taxon>
        <taxon>Peridiniales</taxon>
        <taxon>Peridiniales incertae sedis</taxon>
        <taxon>Zooxanthella</taxon>
    </lineage>
</organism>
<sequence>MGPTQVDECQLTALPETHGAAWRLFSYNSDAPRHGSEECADSMDTLFEQCQSLGYAAGDKIRFHSKLRENRPGRFEGEGIVKFLDNGAVAEIDDAPHPLFGSLGGWLRDLSPFKPNVFEAVTSDHPGNFKKWWSCEGECADLAQNFSVVRRRRMLSFRTGDFGESAWVMRLYADLSPLPGPSGREQCCSGEAYSAKYKYVLFLTSDPHQDHNLVLSLSKGLCARIRCWAARGVDVVVRHVSSEADALKEIRKFPRGSIHHILLRGHGSPTGLLLGADELRVRRGDTKEFFRVLRDKTKLNASVTLESCSTGRERSFGRRNLFQEASVRMSGRRVLAANRALDASMFEPEWEGSPPEKEDDLQCLTADRAVFREGGEDAYVLSRQGQPRCKELDEKDIVDNIDKVCLARCLQSCRGAQRDLRKKFPSSSSVQAVSLVKASKIREDRKNNCVLPFPREVCHLRVR</sequence>
<proteinExistence type="predicted"/>
<dbReference type="AlphaFoldDB" id="A0A7S2HM94"/>
<dbReference type="EMBL" id="HBGW01004825">
    <property type="protein sequence ID" value="CAD9494765.1"/>
    <property type="molecule type" value="Transcribed_RNA"/>
</dbReference>
<protein>
    <submittedName>
        <fullName evidence="1">Uncharacterized protein</fullName>
    </submittedName>
</protein>
<evidence type="ECO:0000313" key="1">
    <source>
        <dbReference type="EMBL" id="CAD9494765.1"/>
    </source>
</evidence>